<gene>
    <name evidence="2" type="ORF">Nepgr_027492</name>
</gene>
<evidence type="ECO:0000313" key="2">
    <source>
        <dbReference type="EMBL" id="GMH25649.1"/>
    </source>
</evidence>
<protein>
    <submittedName>
        <fullName evidence="2">Uncharacterized protein</fullName>
    </submittedName>
</protein>
<name>A0AAD3Y359_NEPGR</name>
<keyword evidence="3" id="KW-1185">Reference proteome</keyword>
<dbReference type="AlphaFoldDB" id="A0AAD3Y359"/>
<sequence length="135" mass="14938">MVEIRAKDPGLGVGSGRWDRPPTCGHGSGRVRVMSSGKSVSRQRRIARSGSSVWGSPEKTLAFYAVTQHDKQGWAWDASQPDPFDSNPEEATCFFGFSTILSSFGFDLYKKRIDQRDGGYFGMAEGKSEGCSFWR</sequence>
<organism evidence="2 3">
    <name type="scientific">Nepenthes gracilis</name>
    <name type="common">Slender pitcher plant</name>
    <dbReference type="NCBI Taxonomy" id="150966"/>
    <lineage>
        <taxon>Eukaryota</taxon>
        <taxon>Viridiplantae</taxon>
        <taxon>Streptophyta</taxon>
        <taxon>Embryophyta</taxon>
        <taxon>Tracheophyta</taxon>
        <taxon>Spermatophyta</taxon>
        <taxon>Magnoliopsida</taxon>
        <taxon>eudicotyledons</taxon>
        <taxon>Gunneridae</taxon>
        <taxon>Pentapetalae</taxon>
        <taxon>Caryophyllales</taxon>
        <taxon>Nepenthaceae</taxon>
        <taxon>Nepenthes</taxon>
    </lineage>
</organism>
<reference evidence="2" key="1">
    <citation type="submission" date="2023-05" db="EMBL/GenBank/DDBJ databases">
        <title>Nepenthes gracilis genome sequencing.</title>
        <authorList>
            <person name="Fukushima K."/>
        </authorList>
    </citation>
    <scope>NUCLEOTIDE SEQUENCE</scope>
    <source>
        <strain evidence="2">SING2019-196</strain>
    </source>
</reference>
<evidence type="ECO:0000256" key="1">
    <source>
        <dbReference type="SAM" id="MobiDB-lite"/>
    </source>
</evidence>
<dbReference type="EMBL" id="BSYO01000029">
    <property type="protein sequence ID" value="GMH25649.1"/>
    <property type="molecule type" value="Genomic_DNA"/>
</dbReference>
<dbReference type="Proteomes" id="UP001279734">
    <property type="component" value="Unassembled WGS sequence"/>
</dbReference>
<accession>A0AAD3Y359</accession>
<feature type="region of interest" description="Disordered" evidence="1">
    <location>
        <begin position="1"/>
        <end position="39"/>
    </location>
</feature>
<proteinExistence type="predicted"/>
<evidence type="ECO:0000313" key="3">
    <source>
        <dbReference type="Proteomes" id="UP001279734"/>
    </source>
</evidence>
<comment type="caution">
    <text evidence="2">The sequence shown here is derived from an EMBL/GenBank/DDBJ whole genome shotgun (WGS) entry which is preliminary data.</text>
</comment>